<dbReference type="PATRIC" id="fig|1447256.3.peg.1936"/>
<proteinExistence type="predicted"/>
<dbReference type="Proteomes" id="UP000035514">
    <property type="component" value="Unassembled WGS sequence"/>
</dbReference>
<evidence type="ECO:0000313" key="2">
    <source>
        <dbReference type="Proteomes" id="UP000035514"/>
    </source>
</evidence>
<comment type="caution">
    <text evidence="1">The sequence shown here is derived from an EMBL/GenBank/DDBJ whole genome shotgun (WGS) entry which is preliminary data.</text>
</comment>
<dbReference type="InterPro" id="IPR009057">
    <property type="entry name" value="Homeodomain-like_sf"/>
</dbReference>
<accession>A0A0G9K1E1</accession>
<reference evidence="1 2" key="1">
    <citation type="submission" date="2014-01" db="EMBL/GenBank/DDBJ databases">
        <title>Development of a Comparative Genomic Fingerprinting Assay for High Resolution Genotyping of Arcobacter butzleri.</title>
        <authorList>
            <person name="Webb A.L."/>
            <person name="Inglis G.D."/>
            <person name="Kruczkiewicz P."/>
            <person name="Selinger L.B."/>
            <person name="Taboada E.N."/>
        </authorList>
    </citation>
    <scope>NUCLEOTIDE SEQUENCE [LARGE SCALE GENOMIC DNA]</scope>
    <source>
        <strain evidence="1 2">L348</strain>
    </source>
</reference>
<evidence type="ECO:0008006" key="3">
    <source>
        <dbReference type="Google" id="ProtNLM"/>
    </source>
</evidence>
<dbReference type="AlphaFoldDB" id="A0A0G9K1E1"/>
<dbReference type="SUPFAM" id="SSF46689">
    <property type="entry name" value="Homeodomain-like"/>
    <property type="match status" value="1"/>
</dbReference>
<gene>
    <name evidence="1" type="ORF">AA20_09900</name>
</gene>
<name>A0A0G9K1E1_9BACT</name>
<evidence type="ECO:0000313" key="1">
    <source>
        <dbReference type="EMBL" id="KLD98042.1"/>
    </source>
</evidence>
<dbReference type="EMBL" id="JAIQ01000134">
    <property type="protein sequence ID" value="KLD98042.1"/>
    <property type="molecule type" value="Genomic_DNA"/>
</dbReference>
<protein>
    <recommendedName>
        <fullName evidence="3">Transposase</fullName>
    </recommendedName>
</protein>
<organism evidence="1 2">
    <name type="scientific">Aliarcobacter butzleri L348</name>
    <dbReference type="NCBI Taxonomy" id="1447256"/>
    <lineage>
        <taxon>Bacteria</taxon>
        <taxon>Pseudomonadati</taxon>
        <taxon>Campylobacterota</taxon>
        <taxon>Epsilonproteobacteria</taxon>
        <taxon>Campylobacterales</taxon>
        <taxon>Arcobacteraceae</taxon>
        <taxon>Aliarcobacter</taxon>
    </lineage>
</organism>
<sequence>MYNNAMKKTIDLRKIPSEELQKIKDKAMKLRDNGISNKEVAQKLNLDPSVLSRWYHKYLENFNQPQEILKKGRKEGTHTKLTINQEKTLIEMLQKYTGLIDKKVVQRIIEEQYKIKIPLTTVGDYLKKWGVNARFIKNFENDFAAKNGIDKFQLFKQSIIKNGGLILWFNIMDYELTTGIKIQSIATRVGNNKLQFKIYKKSVLKIDLIDFANQISMLFDKHLYIFFSIQNIELAKDEYLFQNSQKITFIHDG</sequence>